<feature type="compositionally biased region" description="Gly residues" evidence="1">
    <location>
        <begin position="472"/>
        <end position="482"/>
    </location>
</feature>
<keyword evidence="3" id="KW-1185">Reference proteome</keyword>
<dbReference type="RefSeq" id="WP_253239935.1">
    <property type="nucleotide sequence ID" value="NZ_JAMYJR010000027.1"/>
</dbReference>
<feature type="compositionally biased region" description="Basic and acidic residues" evidence="1">
    <location>
        <begin position="521"/>
        <end position="532"/>
    </location>
</feature>
<proteinExistence type="predicted"/>
<name>A0ABT1DSP3_9ACTN</name>
<evidence type="ECO:0000313" key="2">
    <source>
        <dbReference type="EMBL" id="MCO8273858.1"/>
    </source>
</evidence>
<organism evidence="2 3">
    <name type="scientific">Paractinoplanes aksuensis</name>
    <dbReference type="NCBI Taxonomy" id="2939490"/>
    <lineage>
        <taxon>Bacteria</taxon>
        <taxon>Bacillati</taxon>
        <taxon>Actinomycetota</taxon>
        <taxon>Actinomycetes</taxon>
        <taxon>Micromonosporales</taxon>
        <taxon>Micromonosporaceae</taxon>
        <taxon>Paractinoplanes</taxon>
    </lineage>
</organism>
<reference evidence="2 3" key="1">
    <citation type="submission" date="2022-06" db="EMBL/GenBank/DDBJ databases">
        <title>New Species of the Genus Actinoplanes, ActinopZanes ferrugineus.</title>
        <authorList>
            <person name="Ding P."/>
        </authorList>
    </citation>
    <scope>NUCLEOTIDE SEQUENCE [LARGE SCALE GENOMIC DNA]</scope>
    <source>
        <strain evidence="2 3">TRM88003</strain>
    </source>
</reference>
<dbReference type="EMBL" id="JAMYJR010000027">
    <property type="protein sequence ID" value="MCO8273858.1"/>
    <property type="molecule type" value="Genomic_DNA"/>
</dbReference>
<feature type="compositionally biased region" description="Basic and acidic residues" evidence="1">
    <location>
        <begin position="483"/>
        <end position="493"/>
    </location>
</feature>
<protein>
    <submittedName>
        <fullName evidence="2">Uncharacterized protein</fullName>
    </submittedName>
</protein>
<sequence length="638" mass="68861">MKPGPSGSRLYLYLLRVVDNKNMQRLRDLMRETVEQNAGRASGDKLPVILPQIVAMRPVPVDLRLKPKGVPFEQMPEPPPEAITRTRAGRRGSLAAAGQVAAAGAADDLLAASPESAEEAKLLAAVDAEEAAAEGYADADEAGMTPDQLGGVDFSTLELRYVADTYDGGVGAGLQYAYQVDPDPKAEVSFGGQRSSRLAADSFFTWLALPPSSFTVNLNPDDPADIMDAKLGRTEAGRALLDADLQMKKTVSKLIHPDTTNGKRFWDQLRGKTPCLSMRQWIVPRPAVVREQGHELFILDAPLEVKMETEYYRTKTSADCPGHATADAENNENVYRLTVLPDLQKAVNQAPEYADLRRVYASRVAAEWYRDRSATKPTAYRHLIDSGDVSAWPLHEPWTPEDTWNRFAVVVLVTGVPAGVAWHARFMTGTAIGTLGLIAAAVAAGAARPRCPGQGHRPVAVGPAARRSPLGGRAGRGDGAGLRGDRGPTRHTPEGPGPGRAGRSRRGRLLDPAAGRHLHGQRAEHGHLDGDRPRRRAGQSATHHVRADRPALGPAGSHRARHRFARSSVTSGCSISSPARTSRPPATASPAARRRPTCWSSTCNPRPSRPGCRIAARSTTSSPRRSPTSGRRSWSRTW</sequence>
<gene>
    <name evidence="2" type="ORF">M1L60_24990</name>
</gene>
<feature type="compositionally biased region" description="Low complexity" evidence="1">
    <location>
        <begin position="617"/>
        <end position="638"/>
    </location>
</feature>
<feature type="region of interest" description="Disordered" evidence="1">
    <location>
        <begin position="448"/>
        <end position="638"/>
    </location>
</feature>
<evidence type="ECO:0000256" key="1">
    <source>
        <dbReference type="SAM" id="MobiDB-lite"/>
    </source>
</evidence>
<dbReference type="Proteomes" id="UP001523369">
    <property type="component" value="Unassembled WGS sequence"/>
</dbReference>
<accession>A0ABT1DSP3</accession>
<feature type="compositionally biased region" description="Low complexity" evidence="1">
    <location>
        <begin position="576"/>
        <end position="591"/>
    </location>
</feature>
<comment type="caution">
    <text evidence="2">The sequence shown here is derived from an EMBL/GenBank/DDBJ whole genome shotgun (WGS) entry which is preliminary data.</text>
</comment>
<evidence type="ECO:0000313" key="3">
    <source>
        <dbReference type="Proteomes" id="UP001523369"/>
    </source>
</evidence>